<dbReference type="InterPro" id="IPR003331">
    <property type="entry name" value="UDP_GlcNAc_Epimerase_2_dom"/>
</dbReference>
<feature type="non-terminal residue" evidence="2">
    <location>
        <position position="87"/>
    </location>
</feature>
<organism evidence="2">
    <name type="scientific">marine sediment metagenome</name>
    <dbReference type="NCBI Taxonomy" id="412755"/>
    <lineage>
        <taxon>unclassified sequences</taxon>
        <taxon>metagenomes</taxon>
        <taxon>ecological metagenomes</taxon>
    </lineage>
</organism>
<feature type="domain" description="UDP-N-acetylglucosamine 2-epimerase" evidence="1">
    <location>
        <begin position="25"/>
        <end position="87"/>
    </location>
</feature>
<reference evidence="2" key="1">
    <citation type="journal article" date="2014" name="Front. Microbiol.">
        <title>High frequency of phylogenetically diverse reductive dehalogenase-homologous genes in deep subseafloor sedimentary metagenomes.</title>
        <authorList>
            <person name="Kawai M."/>
            <person name="Futagami T."/>
            <person name="Toyoda A."/>
            <person name="Takaki Y."/>
            <person name="Nishi S."/>
            <person name="Hori S."/>
            <person name="Arai W."/>
            <person name="Tsubouchi T."/>
            <person name="Morono Y."/>
            <person name="Uchiyama I."/>
            <person name="Ito T."/>
            <person name="Fujiyama A."/>
            <person name="Inagaki F."/>
            <person name="Takami H."/>
        </authorList>
    </citation>
    <scope>NUCLEOTIDE SEQUENCE</scope>
    <source>
        <strain evidence="2">Expedition CK06-06</strain>
    </source>
</reference>
<evidence type="ECO:0000259" key="1">
    <source>
        <dbReference type="Pfam" id="PF02350"/>
    </source>
</evidence>
<dbReference type="SUPFAM" id="SSF53756">
    <property type="entry name" value="UDP-Glycosyltransferase/glycogen phosphorylase"/>
    <property type="match status" value="1"/>
</dbReference>
<proteinExistence type="predicted"/>
<sequence length="87" mass="10042">MKLSVIIGTRPEIIKMSSIIRECERGSLNYFILHTGQHYSYNMDKVFFKQLELPEAKYNLDVGSGSHAEETGRMLIGIERILLREKP</sequence>
<comment type="caution">
    <text evidence="2">The sequence shown here is derived from an EMBL/GenBank/DDBJ whole genome shotgun (WGS) entry which is preliminary data.</text>
</comment>
<dbReference type="Pfam" id="PF02350">
    <property type="entry name" value="Epimerase_2"/>
    <property type="match status" value="1"/>
</dbReference>
<protein>
    <recommendedName>
        <fullName evidence="1">UDP-N-acetylglucosamine 2-epimerase domain-containing protein</fullName>
    </recommendedName>
</protein>
<evidence type="ECO:0000313" key="2">
    <source>
        <dbReference type="EMBL" id="GAI94933.1"/>
    </source>
</evidence>
<name>X1SPS1_9ZZZZ</name>
<dbReference type="PANTHER" id="PTHR43174:SF1">
    <property type="entry name" value="UDP-N-ACETYLGLUCOSAMINE 2-EPIMERASE"/>
    <property type="match status" value="1"/>
</dbReference>
<dbReference type="InterPro" id="IPR029767">
    <property type="entry name" value="WecB-like"/>
</dbReference>
<dbReference type="Gene3D" id="3.40.50.2000">
    <property type="entry name" value="Glycogen Phosphorylase B"/>
    <property type="match status" value="1"/>
</dbReference>
<dbReference type="PANTHER" id="PTHR43174">
    <property type="entry name" value="UDP-N-ACETYLGLUCOSAMINE 2-EPIMERASE"/>
    <property type="match status" value="1"/>
</dbReference>
<gene>
    <name evidence="2" type="ORF">S12H4_31063</name>
</gene>
<dbReference type="EMBL" id="BARW01018095">
    <property type="protein sequence ID" value="GAI94933.1"/>
    <property type="molecule type" value="Genomic_DNA"/>
</dbReference>
<accession>X1SPS1</accession>
<dbReference type="AlphaFoldDB" id="X1SPS1"/>